<dbReference type="GO" id="GO:0031462">
    <property type="term" value="C:Cul2-RING ubiquitin ligase complex"/>
    <property type="evidence" value="ECO:0007669"/>
    <property type="project" value="TreeGrafter"/>
</dbReference>
<proteinExistence type="inferred from homology"/>
<accession>A0A834IQM8</accession>
<dbReference type="FunFam" id="1.25.10.10:FF:000086">
    <property type="entry name" value="protein zyg-11 homolog B isoform X2"/>
    <property type="match status" value="1"/>
</dbReference>
<dbReference type="Proteomes" id="UP000625711">
    <property type="component" value="Unassembled WGS sequence"/>
</dbReference>
<evidence type="ECO:0000259" key="5">
    <source>
        <dbReference type="Pfam" id="PF22964"/>
    </source>
</evidence>
<keyword evidence="3" id="KW-0677">Repeat</keyword>
<reference evidence="6" key="1">
    <citation type="submission" date="2020-08" db="EMBL/GenBank/DDBJ databases">
        <title>Genome sequencing and assembly of the red palm weevil Rhynchophorus ferrugineus.</title>
        <authorList>
            <person name="Dias G.B."/>
            <person name="Bergman C.M."/>
            <person name="Manee M."/>
        </authorList>
    </citation>
    <scope>NUCLEOTIDE SEQUENCE</scope>
    <source>
        <strain evidence="6">AA-2017</strain>
        <tissue evidence="6">Whole larva</tissue>
    </source>
</reference>
<dbReference type="InterPro" id="IPR051341">
    <property type="entry name" value="Zyg-11_UBL_adapter"/>
</dbReference>
<feature type="domain" description="Protein zer-1 homolog-like C-terminal" evidence="5">
    <location>
        <begin position="393"/>
        <end position="745"/>
    </location>
</feature>
<dbReference type="PANTHER" id="PTHR12904">
    <property type="match status" value="1"/>
</dbReference>
<keyword evidence="4" id="KW-0833">Ubl conjugation pathway</keyword>
<organism evidence="6 7">
    <name type="scientific">Rhynchophorus ferrugineus</name>
    <name type="common">Red palm weevil</name>
    <name type="synonym">Curculio ferrugineus</name>
    <dbReference type="NCBI Taxonomy" id="354439"/>
    <lineage>
        <taxon>Eukaryota</taxon>
        <taxon>Metazoa</taxon>
        <taxon>Ecdysozoa</taxon>
        <taxon>Arthropoda</taxon>
        <taxon>Hexapoda</taxon>
        <taxon>Insecta</taxon>
        <taxon>Pterygota</taxon>
        <taxon>Neoptera</taxon>
        <taxon>Endopterygota</taxon>
        <taxon>Coleoptera</taxon>
        <taxon>Polyphaga</taxon>
        <taxon>Cucujiformia</taxon>
        <taxon>Curculionidae</taxon>
        <taxon>Dryophthorinae</taxon>
        <taxon>Rhynchophorus</taxon>
    </lineage>
</organism>
<evidence type="ECO:0000313" key="7">
    <source>
        <dbReference type="Proteomes" id="UP000625711"/>
    </source>
</evidence>
<dbReference type="PANTHER" id="PTHR12904:SF22">
    <property type="entry name" value="ZYG-11 FAMILY MEMBER B, CELL CYCLE REGULATOR"/>
    <property type="match status" value="1"/>
</dbReference>
<dbReference type="SUPFAM" id="SSF48371">
    <property type="entry name" value="ARM repeat"/>
    <property type="match status" value="1"/>
</dbReference>
<comment type="caution">
    <text evidence="6">The sequence shown here is derived from an EMBL/GenBank/DDBJ whole genome shotgun (WGS) entry which is preliminary data.</text>
</comment>
<evidence type="ECO:0000256" key="3">
    <source>
        <dbReference type="ARBA" id="ARBA00022737"/>
    </source>
</evidence>
<dbReference type="InterPro" id="IPR032675">
    <property type="entry name" value="LRR_dom_sf"/>
</dbReference>
<keyword evidence="7" id="KW-1185">Reference proteome</keyword>
<dbReference type="Gene3D" id="3.80.10.10">
    <property type="entry name" value="Ribonuclease Inhibitor"/>
    <property type="match status" value="1"/>
</dbReference>
<dbReference type="Pfam" id="PF22964">
    <property type="entry name" value="ZER1-like_2nd"/>
    <property type="match status" value="1"/>
</dbReference>
<evidence type="ECO:0000256" key="1">
    <source>
        <dbReference type="ARBA" id="ARBA00009420"/>
    </source>
</evidence>
<evidence type="ECO:0000313" key="6">
    <source>
        <dbReference type="EMBL" id="KAF7283177.1"/>
    </source>
</evidence>
<comment type="similarity">
    <text evidence="1">Belongs to the zyg-11 family.</text>
</comment>
<keyword evidence="2" id="KW-0433">Leucine-rich repeat</keyword>
<evidence type="ECO:0000256" key="2">
    <source>
        <dbReference type="ARBA" id="ARBA00022614"/>
    </source>
</evidence>
<dbReference type="InterPro" id="IPR016024">
    <property type="entry name" value="ARM-type_fold"/>
</dbReference>
<sequence length="752" mass="85539">MYESPISLEETCLDVICDNILTYIEPQILTKNGWTTNIEGSDCYDDERSDKRYKFRDSDIFLINRVSEKLMDKMMEKRILCDATLNIFSERNTKLKTVKIKNCKVTKCGLEILRQHKITDLEIVNLKNVSIGDILDCLGDWSLQNLVNANFAKCTFADMFRYSFFTKLVILKSLKSLNLSYTELNQSTLKIICENLGNLEHIDISGTQVRDLKPLCMLSEKLVALSLCDSIGAIEHLIPTLKQMSGLKLLDVSLFNEKLDAHKIIATRPIILQLLNTESLMPNLVSLDISGWKEVVPRESLLTFIKNHPKLEFLGIVLNDVTFESAFCDSTASNYVRNIKTAGLGNEEQIKVTLQCYKERSNYVQKALYHLFQLTSSFSEARPDIFKLVLPVMEAHSSRFGVQMAATACLYNLTRGDLSKNIHPKSLSKGVNLTLIAMESFPDEFQLQKNSLLTLCSDRILQEVQFDRYRCARLVLDALCGFEDANMNRMAVAICSILASKVSTEETSELGARPVYMRKLLAMVQSKVESRLSDITLKFTLSALWNLTDESASTCAVFLEQNGANLFLNVLRVFRNNSPIETKVLGLLNNIAEVIKLRQSLINDSLINELFHLLRSENIDVSYFAAGIIAHITSDGDETWKITAHSRAEMLEELAQVVSQWKVPESEMVAYRSFKPFFPLLRVDMDYQVQLWAVWAVHHVCTKNPKRYCQMLYDERGHTLLNDLLNFGDTHPDIKHISRQILDTLNQNGIHA</sequence>
<evidence type="ECO:0000256" key="4">
    <source>
        <dbReference type="ARBA" id="ARBA00022786"/>
    </source>
</evidence>
<dbReference type="EMBL" id="JAACXV010000131">
    <property type="protein sequence ID" value="KAF7283177.1"/>
    <property type="molecule type" value="Genomic_DNA"/>
</dbReference>
<dbReference type="OrthoDB" id="5783533at2759"/>
<protein>
    <recommendedName>
        <fullName evidence="5">Protein zer-1 homolog-like C-terminal domain-containing protein</fullName>
    </recommendedName>
</protein>
<dbReference type="SUPFAM" id="SSF52047">
    <property type="entry name" value="RNI-like"/>
    <property type="match status" value="1"/>
</dbReference>
<dbReference type="InterPro" id="IPR011989">
    <property type="entry name" value="ARM-like"/>
</dbReference>
<dbReference type="InterPro" id="IPR055142">
    <property type="entry name" value="ZER1-like_C"/>
</dbReference>
<name>A0A834IQM8_RHYFE</name>
<dbReference type="AlphaFoldDB" id="A0A834IQM8"/>
<dbReference type="Gene3D" id="1.25.10.10">
    <property type="entry name" value="Leucine-rich Repeat Variant"/>
    <property type="match status" value="1"/>
</dbReference>
<gene>
    <name evidence="6" type="ORF">GWI33_001240</name>
</gene>